<dbReference type="SUPFAM" id="SSF55729">
    <property type="entry name" value="Acyl-CoA N-acyltransferases (Nat)"/>
    <property type="match status" value="1"/>
</dbReference>
<protein>
    <submittedName>
        <fullName evidence="2">Acetyltransferase (GNAT) family protein</fullName>
    </submittedName>
</protein>
<dbReference type="EMBL" id="FTMA01000008">
    <property type="protein sequence ID" value="SIR25500.1"/>
    <property type="molecule type" value="Genomic_DNA"/>
</dbReference>
<proteinExistence type="predicted"/>
<keyword evidence="3" id="KW-1185">Reference proteome</keyword>
<name>A0A1N6ZF31_9FLAO</name>
<organism evidence="2 3">
    <name type="scientific">Maribacter ulvicola</name>
    <dbReference type="NCBI Taxonomy" id="228959"/>
    <lineage>
        <taxon>Bacteria</taxon>
        <taxon>Pseudomonadati</taxon>
        <taxon>Bacteroidota</taxon>
        <taxon>Flavobacteriia</taxon>
        <taxon>Flavobacteriales</taxon>
        <taxon>Flavobacteriaceae</taxon>
        <taxon>Maribacter</taxon>
    </lineage>
</organism>
<dbReference type="Proteomes" id="UP000186953">
    <property type="component" value="Unassembled WGS sequence"/>
</dbReference>
<dbReference type="InterPro" id="IPR016181">
    <property type="entry name" value="Acyl_CoA_acyltransferase"/>
</dbReference>
<feature type="domain" description="N-acetyltransferase" evidence="1">
    <location>
        <begin position="1"/>
        <end position="187"/>
    </location>
</feature>
<gene>
    <name evidence="2" type="ORF">SAMN05421797_108165</name>
</gene>
<dbReference type="CDD" id="cd04301">
    <property type="entry name" value="NAT_SF"/>
    <property type="match status" value="1"/>
</dbReference>
<dbReference type="Gene3D" id="3.40.630.30">
    <property type="match status" value="1"/>
</dbReference>
<evidence type="ECO:0000313" key="2">
    <source>
        <dbReference type="EMBL" id="SIR25500.1"/>
    </source>
</evidence>
<dbReference type="Pfam" id="PF00583">
    <property type="entry name" value="Acetyltransf_1"/>
    <property type="match status" value="1"/>
</dbReference>
<dbReference type="OrthoDB" id="5319888at2"/>
<keyword evidence="2" id="KW-0808">Transferase</keyword>
<dbReference type="STRING" id="228959.SAMN05421797_108165"/>
<evidence type="ECO:0000259" key="1">
    <source>
        <dbReference type="PROSITE" id="PS51186"/>
    </source>
</evidence>
<accession>A0A1N6ZF31</accession>
<dbReference type="AlphaFoldDB" id="A0A1N6ZF31"/>
<dbReference type="PROSITE" id="PS51186">
    <property type="entry name" value="GNAT"/>
    <property type="match status" value="1"/>
</dbReference>
<sequence>MIIRKAKIEDAVKISEHLFLAMEGFLYEFIGMRNSKQAKKFLHYFVEKENNQYSYKNCFVAETDRGIEGTINIYDGAELDKLRKPIVKYISEHFNLHFKPENETQKGEHYIDSFGVDPKSQGRGIGTKMLHFIINRFNLNQQTLGLLVDDDNTKAEKLYLNLGFELVDTKVLTGKKMKHLQKKPTKDN</sequence>
<dbReference type="GO" id="GO:0016747">
    <property type="term" value="F:acyltransferase activity, transferring groups other than amino-acyl groups"/>
    <property type="evidence" value="ECO:0007669"/>
    <property type="project" value="InterPro"/>
</dbReference>
<dbReference type="RefSeq" id="WP_076550556.1">
    <property type="nucleotide sequence ID" value="NZ_FTMA01000008.1"/>
</dbReference>
<evidence type="ECO:0000313" key="3">
    <source>
        <dbReference type="Proteomes" id="UP000186953"/>
    </source>
</evidence>
<reference evidence="3" key="1">
    <citation type="submission" date="2017-01" db="EMBL/GenBank/DDBJ databases">
        <authorList>
            <person name="Varghese N."/>
            <person name="Submissions S."/>
        </authorList>
    </citation>
    <scope>NUCLEOTIDE SEQUENCE [LARGE SCALE GENOMIC DNA]</scope>
    <source>
        <strain evidence="3">DSM 15366</strain>
    </source>
</reference>
<dbReference type="InterPro" id="IPR000182">
    <property type="entry name" value="GNAT_dom"/>
</dbReference>